<dbReference type="PANTHER" id="PTHR47129">
    <property type="entry name" value="QUINONE OXIDOREDUCTASE 2"/>
    <property type="match status" value="1"/>
</dbReference>
<dbReference type="Pfam" id="PF13460">
    <property type="entry name" value="NAD_binding_10"/>
    <property type="match status" value="1"/>
</dbReference>
<evidence type="ECO:0000259" key="1">
    <source>
        <dbReference type="Pfam" id="PF13460"/>
    </source>
</evidence>
<dbReference type="OrthoDB" id="5510591at2"/>
<dbReference type="PANTHER" id="PTHR47129:SF1">
    <property type="entry name" value="NMRA-LIKE DOMAIN-CONTAINING PROTEIN"/>
    <property type="match status" value="1"/>
</dbReference>
<dbReference type="Gene3D" id="3.90.25.10">
    <property type="entry name" value="UDP-galactose 4-epimerase, domain 1"/>
    <property type="match status" value="1"/>
</dbReference>
<proteinExistence type="predicted"/>
<dbReference type="InterPro" id="IPR036291">
    <property type="entry name" value="NAD(P)-bd_dom_sf"/>
</dbReference>
<dbReference type="AlphaFoldDB" id="A0A1H5N5N9"/>
<dbReference type="Proteomes" id="UP000199220">
    <property type="component" value="Unassembled WGS sequence"/>
</dbReference>
<evidence type="ECO:0000313" key="3">
    <source>
        <dbReference type="Proteomes" id="UP000199220"/>
    </source>
</evidence>
<evidence type="ECO:0000313" key="2">
    <source>
        <dbReference type="EMBL" id="SEE96939.1"/>
    </source>
</evidence>
<sequence length="284" mass="30213">MIVMTGATGTLNGATVDHLLKHVPPTRIGVSVRDPERAKHLADRGVRVRQGSYDEPEALRHSFADAEQVLLVSSSDVTADVVRQHRTAIDAAVDAGAHRIVYTSAHGTGVDTPYPPLAIHAATEQHLEASGVAWTALRNGFYGDPDQLLGPWRATGVIAKPADGPFSWVDRRDAAEAAAAILTSTAPLDGAIDLTLSAPVTLADFARAASELTGRHVERVVIEDETWVADEMAHGTPEAVARFTLSMFQATRSGHFAGSDPTLARLLGREPRSIGDQLADRLAS</sequence>
<dbReference type="EMBL" id="FNTX01000002">
    <property type="protein sequence ID" value="SEE96939.1"/>
    <property type="molecule type" value="Genomic_DNA"/>
</dbReference>
<reference evidence="3" key="1">
    <citation type="submission" date="2016-10" db="EMBL/GenBank/DDBJ databases">
        <authorList>
            <person name="Varghese N."/>
            <person name="Submissions S."/>
        </authorList>
    </citation>
    <scope>NUCLEOTIDE SEQUENCE [LARGE SCALE GENOMIC DNA]</scope>
    <source>
        <strain evidence="3">DSM 21368</strain>
    </source>
</reference>
<keyword evidence="3" id="KW-1185">Reference proteome</keyword>
<protein>
    <submittedName>
        <fullName evidence="2">Uncharacterized conserved protein YbjT, contains NAD(P)-binding and DUF2867 domains</fullName>
    </submittedName>
</protein>
<accession>A0A1H5N5N9</accession>
<gene>
    <name evidence="2" type="ORF">SAMN04488554_3974</name>
</gene>
<dbReference type="STRING" id="648782.SAMN04488554_3974"/>
<name>A0A1H5N5N9_9MICO</name>
<dbReference type="SUPFAM" id="SSF51735">
    <property type="entry name" value="NAD(P)-binding Rossmann-fold domains"/>
    <property type="match status" value="1"/>
</dbReference>
<organism evidence="2 3">
    <name type="scientific">Ruania alba</name>
    <dbReference type="NCBI Taxonomy" id="648782"/>
    <lineage>
        <taxon>Bacteria</taxon>
        <taxon>Bacillati</taxon>
        <taxon>Actinomycetota</taxon>
        <taxon>Actinomycetes</taxon>
        <taxon>Micrococcales</taxon>
        <taxon>Ruaniaceae</taxon>
        <taxon>Ruania</taxon>
    </lineage>
</organism>
<dbReference type="InterPro" id="IPR016040">
    <property type="entry name" value="NAD(P)-bd_dom"/>
</dbReference>
<feature type="domain" description="NAD(P)-binding" evidence="1">
    <location>
        <begin position="6"/>
        <end position="184"/>
    </location>
</feature>
<dbReference type="RefSeq" id="WP_089774958.1">
    <property type="nucleotide sequence ID" value="NZ_FNTX01000002.1"/>
</dbReference>
<dbReference type="Gene3D" id="3.40.50.720">
    <property type="entry name" value="NAD(P)-binding Rossmann-like Domain"/>
    <property type="match status" value="1"/>
</dbReference>
<dbReference type="InterPro" id="IPR052718">
    <property type="entry name" value="NmrA-type_oxidoreductase"/>
</dbReference>